<gene>
    <name evidence="1" type="ORF">SAMN02927937_02914</name>
</gene>
<dbReference type="Proteomes" id="UP000199634">
    <property type="component" value="Unassembled WGS sequence"/>
</dbReference>
<dbReference type="AlphaFoldDB" id="A0A1H6MYW2"/>
<sequence length="69" mass="8118">MENPFKKIIEEKELPETIKEKVINDINLIKLSLELSELFLVSLPEVAFRFFETEKNGDKKDAHDNKNKE</sequence>
<dbReference type="RefSeq" id="WP_091102965.1">
    <property type="nucleotide sequence ID" value="NZ_FNXE01000085.1"/>
</dbReference>
<evidence type="ECO:0000313" key="1">
    <source>
        <dbReference type="EMBL" id="SEI04130.1"/>
    </source>
</evidence>
<evidence type="ECO:0000313" key="2">
    <source>
        <dbReference type="Proteomes" id="UP000199634"/>
    </source>
</evidence>
<accession>A0A1H6MYW2</accession>
<keyword evidence="2" id="KW-1185">Reference proteome</keyword>
<name>A0A1H6MYW2_9FLAO</name>
<protein>
    <submittedName>
        <fullName evidence="1">Uncharacterized protein</fullName>
    </submittedName>
</protein>
<proteinExistence type="predicted"/>
<dbReference type="EMBL" id="FNXE01000085">
    <property type="protein sequence ID" value="SEI04130.1"/>
    <property type="molecule type" value="Genomic_DNA"/>
</dbReference>
<organism evidence="1 2">
    <name type="scientific">Paenimyroides marinum</name>
    <dbReference type="NCBI Taxonomy" id="1159016"/>
    <lineage>
        <taxon>Bacteria</taxon>
        <taxon>Pseudomonadati</taxon>
        <taxon>Bacteroidota</taxon>
        <taxon>Flavobacteriia</taxon>
        <taxon>Flavobacteriales</taxon>
        <taxon>Flavobacteriaceae</taxon>
        <taxon>Paenimyroides</taxon>
    </lineage>
</organism>
<reference evidence="1 2" key="1">
    <citation type="submission" date="2016-10" db="EMBL/GenBank/DDBJ databases">
        <authorList>
            <person name="de Groot N.N."/>
        </authorList>
    </citation>
    <scope>NUCLEOTIDE SEQUENCE [LARGE SCALE GENOMIC DNA]</scope>
    <source>
        <strain evidence="1 2">CGMCC 1.10825</strain>
    </source>
</reference>